<feature type="binding site" evidence="6">
    <location>
        <begin position="122"/>
        <end position="124"/>
    </location>
    <ligand>
        <name>(6S)-5,6,7,8-tetrahydrofolate</name>
        <dbReference type="ChEBI" id="CHEBI:57453"/>
    </ligand>
</feature>
<dbReference type="EC" id="2.1.2.1" evidence="6"/>
<protein>
    <recommendedName>
        <fullName evidence="6">Serine hydroxymethyltransferase</fullName>
        <shortName evidence="6">SHMT</shortName>
        <shortName evidence="6">Serine methylase</shortName>
        <ecNumber evidence="6">2.1.2.1</ecNumber>
    </recommendedName>
</protein>
<reference evidence="8 9" key="1">
    <citation type="submission" date="2021-03" db="EMBL/GenBank/DDBJ databases">
        <title>Thermosipho ferrireducens sp.nov., an anaerobic thermophilic iron-reducing bacterium isolated from a deep-sea hydrothermal sulfide deposits.</title>
        <authorList>
            <person name="Zeng X."/>
            <person name="Chen Y."/>
            <person name="Shao Z."/>
        </authorList>
    </citation>
    <scope>NUCLEOTIDE SEQUENCE [LARGE SCALE GENOMIC DNA]</scope>
    <source>
        <strain evidence="8 9">JL129W03</strain>
    </source>
</reference>
<organism evidence="8 9">
    <name type="scientific">Thermosipho ferrireducens</name>
    <dbReference type="NCBI Taxonomy" id="2571116"/>
    <lineage>
        <taxon>Bacteria</taxon>
        <taxon>Thermotogati</taxon>
        <taxon>Thermotogota</taxon>
        <taxon>Thermotogae</taxon>
        <taxon>Thermotogales</taxon>
        <taxon>Fervidobacteriaceae</taxon>
        <taxon>Thermosipho</taxon>
    </lineage>
</organism>
<evidence type="ECO:0000256" key="3">
    <source>
        <dbReference type="ARBA" id="ARBA00022563"/>
    </source>
</evidence>
<dbReference type="InterPro" id="IPR001085">
    <property type="entry name" value="Ser_HO-MeTrfase"/>
</dbReference>
<dbReference type="InterPro" id="IPR015424">
    <property type="entry name" value="PyrdxlP-dep_Trfase"/>
</dbReference>
<evidence type="ECO:0000256" key="5">
    <source>
        <dbReference type="ARBA" id="ARBA00022898"/>
    </source>
</evidence>
<dbReference type="InterPro" id="IPR015421">
    <property type="entry name" value="PyrdxlP-dep_Trfase_major"/>
</dbReference>
<feature type="binding site" evidence="6">
    <location>
        <begin position="351"/>
        <end position="353"/>
    </location>
    <ligand>
        <name>(6S)-5,6,7,8-tetrahydrofolate</name>
        <dbReference type="ChEBI" id="CHEBI:57453"/>
    </ligand>
</feature>
<dbReference type="PANTHER" id="PTHR11680">
    <property type="entry name" value="SERINE HYDROXYMETHYLTRANSFERASE"/>
    <property type="match status" value="1"/>
</dbReference>
<evidence type="ECO:0000313" key="9">
    <source>
        <dbReference type="Proteomes" id="UP000671862"/>
    </source>
</evidence>
<gene>
    <name evidence="6" type="primary">glyA</name>
    <name evidence="8" type="ORF">JYK00_02325</name>
</gene>
<comment type="cofactor">
    <cofactor evidence="1 6">
        <name>pyridoxal 5'-phosphate</name>
        <dbReference type="ChEBI" id="CHEBI:597326"/>
    </cofactor>
</comment>
<feature type="binding site" evidence="6">
    <location>
        <position position="118"/>
    </location>
    <ligand>
        <name>(6S)-5,6,7,8-tetrahydrofolate</name>
        <dbReference type="ChEBI" id="CHEBI:57453"/>
    </ligand>
</feature>
<dbReference type="InterPro" id="IPR019798">
    <property type="entry name" value="Ser_HO-MeTrfase_PLP_BS"/>
</dbReference>
<proteinExistence type="inferred from homology"/>
<dbReference type="EMBL" id="CP071446">
    <property type="protein sequence ID" value="QTA38381.1"/>
    <property type="molecule type" value="Genomic_DNA"/>
</dbReference>
<dbReference type="PIRSF" id="PIRSF000412">
    <property type="entry name" value="SHMT"/>
    <property type="match status" value="1"/>
</dbReference>
<dbReference type="InterPro" id="IPR015422">
    <property type="entry name" value="PyrdxlP-dep_Trfase_small"/>
</dbReference>
<keyword evidence="5 6" id="KW-0663">Pyridoxal phosphate</keyword>
<dbReference type="NCBIfam" id="NF000586">
    <property type="entry name" value="PRK00011.1"/>
    <property type="match status" value="1"/>
</dbReference>
<evidence type="ECO:0000256" key="4">
    <source>
        <dbReference type="ARBA" id="ARBA00022679"/>
    </source>
</evidence>
<comment type="pathway">
    <text evidence="6">Amino-acid biosynthesis; glycine biosynthesis; glycine from L-serine: step 1/1.</text>
</comment>
<comment type="caution">
    <text evidence="6">Lacks conserved residue(s) required for the propagation of feature annotation.</text>
</comment>
<keyword evidence="9" id="KW-1185">Reference proteome</keyword>
<comment type="subunit">
    <text evidence="6">Homodimer.</text>
</comment>
<name>A0ABX7S715_9BACT</name>
<dbReference type="SUPFAM" id="SSF53383">
    <property type="entry name" value="PLP-dependent transferases"/>
    <property type="match status" value="1"/>
</dbReference>
<dbReference type="CDD" id="cd00378">
    <property type="entry name" value="SHMT"/>
    <property type="match status" value="1"/>
</dbReference>
<dbReference type="Proteomes" id="UP000671862">
    <property type="component" value="Chromosome"/>
</dbReference>
<evidence type="ECO:0000259" key="7">
    <source>
        <dbReference type="Pfam" id="PF00464"/>
    </source>
</evidence>
<comment type="similarity">
    <text evidence="2 6">Belongs to the SHMT family.</text>
</comment>
<dbReference type="Pfam" id="PF00464">
    <property type="entry name" value="SHMT"/>
    <property type="match status" value="1"/>
</dbReference>
<comment type="function">
    <text evidence="6">Catalyzes the reversible interconversion of serine and glycine with tetrahydrofolate (THF) serving as the one-carbon carrier. This reaction serves as the major source of one-carbon groups required for the biosynthesis of purines, thymidylate, methionine, and other important biomolecules. Also exhibits THF-independent aldolase activity toward beta-hydroxyamino acids, producing glycine and aldehydes, via a retro-aldol mechanism.</text>
</comment>
<dbReference type="Gene3D" id="3.90.1150.10">
    <property type="entry name" value="Aspartate Aminotransferase, domain 1"/>
    <property type="match status" value="1"/>
</dbReference>
<dbReference type="RefSeq" id="WP_207567100.1">
    <property type="nucleotide sequence ID" value="NZ_CP071446.1"/>
</dbReference>
<dbReference type="PANTHER" id="PTHR11680:SF35">
    <property type="entry name" value="SERINE HYDROXYMETHYLTRANSFERASE 1"/>
    <property type="match status" value="1"/>
</dbReference>
<keyword evidence="3 6" id="KW-0554">One-carbon metabolism</keyword>
<comment type="subcellular location">
    <subcellularLocation>
        <location evidence="6">Cytoplasm</location>
    </subcellularLocation>
</comment>
<feature type="domain" description="Serine hydroxymethyltransferase-like" evidence="7">
    <location>
        <begin position="6"/>
        <end position="382"/>
    </location>
</feature>
<evidence type="ECO:0000256" key="1">
    <source>
        <dbReference type="ARBA" id="ARBA00001933"/>
    </source>
</evidence>
<feature type="site" description="Plays an important role in substrate specificity" evidence="6">
    <location>
        <position position="226"/>
    </location>
</feature>
<dbReference type="Gene3D" id="3.40.640.10">
    <property type="entry name" value="Type I PLP-dependent aspartate aminotransferase-like (Major domain)"/>
    <property type="match status" value="1"/>
</dbReference>
<feature type="modified residue" description="N6-(pyridoxal phosphate)lysine" evidence="6">
    <location>
        <position position="227"/>
    </location>
</feature>
<evidence type="ECO:0000256" key="6">
    <source>
        <dbReference type="HAMAP-Rule" id="MF_00051"/>
    </source>
</evidence>
<comment type="pathway">
    <text evidence="6">One-carbon metabolism; tetrahydrofolate interconversion.</text>
</comment>
<keyword evidence="6" id="KW-0963">Cytoplasm</keyword>
<dbReference type="InterPro" id="IPR039429">
    <property type="entry name" value="SHMT-like_dom"/>
</dbReference>
<evidence type="ECO:0000256" key="2">
    <source>
        <dbReference type="ARBA" id="ARBA00006376"/>
    </source>
</evidence>
<keyword evidence="4 6" id="KW-0808">Transferase</keyword>
<sequence>MWKHVKNTDPEIYEVILKEWERQEYGLELIASENFASLAVIEAMGSLLTNKYAEGYPGRRYYGGCEWVDVAEKLARDRAKQLFNVKYANVQPHSGSQANMGAYFAIAETGATLMGMSLSHGGHLTHGAEVNFSGRIYKVVPYGVDPETEVINYDQVRDIALTHKPKIIVAGGSAYSRIIDFKKFREIADEVGAYLVVDMAHFAGLVAAGIYPNPAEYAHIVTSTTHKTLRGPRGGMILTNDKDLYKAINKSIFPGIQGGPLMHVIAAKAVCFKEALTEEFKEYQKQVVKNAKTLAKELEKRGLRIVSGGTDTHLMLVDLTPINVTGKAAEIALGKCHITVNKNTIPNETRSPFIASGIRLGTPALTTRGMKEAEMEEIAELIVTVLKNVKDEEGNVDESVIEKVSAQVLNLCKKFPLYEGKITLS</sequence>
<dbReference type="PROSITE" id="PS00096">
    <property type="entry name" value="SHMT"/>
    <property type="match status" value="1"/>
</dbReference>
<dbReference type="HAMAP" id="MF_00051">
    <property type="entry name" value="SHMT"/>
    <property type="match status" value="1"/>
</dbReference>
<evidence type="ECO:0000313" key="8">
    <source>
        <dbReference type="EMBL" id="QTA38381.1"/>
    </source>
</evidence>
<comment type="catalytic activity">
    <reaction evidence="6">
        <text>(6R)-5,10-methylene-5,6,7,8-tetrahydrofolate + glycine + H2O = (6S)-5,6,7,8-tetrahydrofolate + L-serine</text>
        <dbReference type="Rhea" id="RHEA:15481"/>
        <dbReference type="ChEBI" id="CHEBI:15377"/>
        <dbReference type="ChEBI" id="CHEBI:15636"/>
        <dbReference type="ChEBI" id="CHEBI:33384"/>
        <dbReference type="ChEBI" id="CHEBI:57305"/>
        <dbReference type="ChEBI" id="CHEBI:57453"/>
        <dbReference type="EC" id="2.1.2.1"/>
    </reaction>
</comment>
<keyword evidence="6" id="KW-0028">Amino-acid biosynthesis</keyword>
<dbReference type="InterPro" id="IPR049943">
    <property type="entry name" value="Ser_HO-MeTrfase-like"/>
</dbReference>
<accession>A0ABX7S715</accession>